<dbReference type="InterPro" id="IPR036388">
    <property type="entry name" value="WH-like_DNA-bd_sf"/>
</dbReference>
<dbReference type="CDD" id="cd10144">
    <property type="entry name" value="Peptidase_S74_CIMCD"/>
    <property type="match status" value="1"/>
</dbReference>
<organism evidence="6">
    <name type="scientific">uncultured Caudovirales phage</name>
    <dbReference type="NCBI Taxonomy" id="2100421"/>
    <lineage>
        <taxon>Viruses</taxon>
        <taxon>Duplodnaviria</taxon>
        <taxon>Heunggongvirae</taxon>
        <taxon>Uroviricota</taxon>
        <taxon>Caudoviricetes</taxon>
        <taxon>Peduoviridae</taxon>
        <taxon>Maltschvirus</taxon>
        <taxon>Maltschvirus maltsch</taxon>
    </lineage>
</organism>
<reference evidence="6" key="1">
    <citation type="submission" date="2020-04" db="EMBL/GenBank/DDBJ databases">
        <authorList>
            <person name="Chiriac C."/>
            <person name="Salcher M."/>
            <person name="Ghai R."/>
            <person name="Kavagutti S V."/>
        </authorList>
    </citation>
    <scope>NUCLEOTIDE SEQUENCE</scope>
</reference>
<dbReference type="EMBL" id="LR796393">
    <property type="protein sequence ID" value="CAB4141502.1"/>
    <property type="molecule type" value="Genomic_DNA"/>
</dbReference>
<dbReference type="GO" id="GO:0051701">
    <property type="term" value="P:biological process involved in interaction with host"/>
    <property type="evidence" value="ECO:0007669"/>
    <property type="project" value="UniProtKB-ARBA"/>
</dbReference>
<dbReference type="Gene3D" id="2.160.20.10">
    <property type="entry name" value="Single-stranded right-handed beta-helix, Pectin lyase-like"/>
    <property type="match status" value="2"/>
</dbReference>
<evidence type="ECO:0000313" key="6">
    <source>
        <dbReference type="EMBL" id="CAB4141502.1"/>
    </source>
</evidence>
<evidence type="ECO:0000256" key="2">
    <source>
        <dbReference type="ARBA" id="ARBA00022732"/>
    </source>
</evidence>
<name>A0A6J5M5Q5_9CAUD</name>
<sequence>MAVPISNVTRRQVYAPSGAGGAGPYAFTFEILANTDIAVYKDDVLLTLTTHYTVTINANGTGSVTITATGLALAPTSPTQYAIVGNRTISRTTDFTTGGDFFANTLNDELDQQTIFNQQNAEGLQRALAAPQTDPTSINMTLPRAALRANKALGFDANGNPVISDTLGTNRGNWSAGVLYYARDIVKDTTNNNIWQCLVQHTSSGSQPINTNADSAKWSLLVDAASATTSASNAASSASAASTSASNASTSASNASTSASNASTSASNAASSASAASTSASNAAASYDSFDDRYLGPKSSAPSVDNDGNSLLTGALYWDTALNQMRVWSGTAWVNINASASNTRTAITATAGQTVLTVATYTPGTNTMVVYVNGVKLNASEYTETNATTITVTTGLALNDEVEVFSYRVNEIGTLGASSVTIADTGNYYAGGNAEVALQEAASFTQAGTGSVTRSKNSKLQEFVSVKDFGAVGNWNGTAGTDDTAAIQAAINAAMTGTGANVYFPPGRYRVTSTLTIPSVTDGKAVIYGSGAFIEARHNGVLFDNQNFWVSFRDLTLRGPGKAQANSIAIQGTAYDWYLENVGIYDFQIGYRANGGVHLFQKCFFGGNGKCVWPSVFANIISFDSCYFSTSDYGIYVPNNFGPGPVMYVAQVSIYNTAMEVCGTSVYSLGINRLIVENSWFEQETTGSLVLTDTPLLSINSNYVNFEPSVSFTGGFSAASKNSVFIDPYIGVTSSALNITRLNGSTFTTEASLKGTGDGQFSLTNSAGTGNINFNLKGGATVGLTKYRKDSASAVTLLEFENQGNYPNSGKCGISFFGFFGGNGYTTRILGGNNDIVVDAPNFVPLTDNATTCGSSTYRWSVVYAATGTINTSDEREKQQIRSLSEAEKAVAVKLKGLIRAFKFNEAVEKKGSGARIHFGVIAQDVKTAFESEGLVAEDYAVLCYDEWPEQPEVKDEEGNVIREAVMAGNRYGVRYEELLAFIISAV</sequence>
<comment type="subcellular location">
    <subcellularLocation>
        <location evidence="1">Virion</location>
    </subcellularLocation>
</comment>
<dbReference type="Gene3D" id="1.10.10.10">
    <property type="entry name" value="Winged helix-like DNA-binding domain superfamily/Winged helix DNA-binding domain"/>
    <property type="match status" value="1"/>
</dbReference>
<dbReference type="InterPro" id="IPR024535">
    <property type="entry name" value="RHGA/B-epi-like_pectate_lyase"/>
</dbReference>
<dbReference type="SUPFAM" id="SSF51126">
    <property type="entry name" value="Pectin lyase-like"/>
    <property type="match status" value="1"/>
</dbReference>
<evidence type="ECO:0000256" key="3">
    <source>
        <dbReference type="ARBA" id="ARBA00022844"/>
    </source>
</evidence>
<evidence type="ECO:0000256" key="4">
    <source>
        <dbReference type="SAM" id="MobiDB-lite"/>
    </source>
</evidence>
<dbReference type="Pfam" id="PF13884">
    <property type="entry name" value="Peptidase_S74"/>
    <property type="match status" value="1"/>
</dbReference>
<dbReference type="GO" id="GO:0019058">
    <property type="term" value="P:viral life cycle"/>
    <property type="evidence" value="ECO:0007669"/>
    <property type="project" value="UniProtKB-ARBA"/>
</dbReference>
<dbReference type="InterPro" id="IPR030392">
    <property type="entry name" value="S74_ICA"/>
</dbReference>
<dbReference type="Gene3D" id="2.10.10.20">
    <property type="entry name" value="Carbohydrate-binding module superfamily 5/12"/>
    <property type="match status" value="1"/>
</dbReference>
<dbReference type="GO" id="GO:0098015">
    <property type="term" value="C:virus tail"/>
    <property type="evidence" value="ECO:0007669"/>
    <property type="project" value="UniProtKB-KW"/>
</dbReference>
<keyword evidence="3" id="KW-0946">Virion</keyword>
<dbReference type="Pfam" id="PF12708">
    <property type="entry name" value="Pect-lyase_RHGA_epim"/>
    <property type="match status" value="1"/>
</dbReference>
<dbReference type="InterPro" id="IPR012334">
    <property type="entry name" value="Pectin_lyas_fold"/>
</dbReference>
<accession>A0A6J5M5Q5</accession>
<feature type="domain" description="Peptidase S74" evidence="5">
    <location>
        <begin position="873"/>
        <end position="987"/>
    </location>
</feature>
<keyword evidence="2" id="KW-1227">Viral tail protein</keyword>
<gene>
    <name evidence="6" type="ORF">UFOVP417_39</name>
</gene>
<evidence type="ECO:0000256" key="1">
    <source>
        <dbReference type="ARBA" id="ARBA00004328"/>
    </source>
</evidence>
<dbReference type="InterPro" id="IPR011050">
    <property type="entry name" value="Pectin_lyase_fold/virulence"/>
</dbReference>
<protein>
    <submittedName>
        <fullName evidence="6">Intramolecular chaperone auto-processing domain containing protein</fullName>
    </submittedName>
</protein>
<dbReference type="PROSITE" id="PS51688">
    <property type="entry name" value="ICA"/>
    <property type="match status" value="1"/>
</dbReference>
<evidence type="ECO:0000259" key="5">
    <source>
        <dbReference type="PROSITE" id="PS51688"/>
    </source>
</evidence>
<proteinExistence type="predicted"/>
<feature type="region of interest" description="Disordered" evidence="4">
    <location>
        <begin position="238"/>
        <end position="264"/>
    </location>
</feature>